<name>A0ABM6XVN8_9PROT</name>
<protein>
    <submittedName>
        <fullName evidence="1">Uncharacterized protein</fullName>
    </submittedName>
</protein>
<reference evidence="1 2" key="1">
    <citation type="submission" date="2018-08" db="EMBL/GenBank/DDBJ databases">
        <title>Complete genome sequence of type strain Thalassospira indica MCCC 1A01103T, isolated from isolated from deep seawater of the Indian Ocean.</title>
        <authorList>
            <person name="Liu Y."/>
        </authorList>
    </citation>
    <scope>NUCLEOTIDE SEQUENCE [LARGE SCALE GENOMIC DNA]</scope>
    <source>
        <strain evidence="1 2">PB8BT</strain>
    </source>
</reference>
<dbReference type="Proteomes" id="UP000256971">
    <property type="component" value="Chromosome"/>
</dbReference>
<gene>
    <name evidence="1" type="ORF">DY252_05520</name>
</gene>
<organism evidence="1 2">
    <name type="scientific">Thalassospira indica</name>
    <dbReference type="NCBI Taxonomy" id="1891279"/>
    <lineage>
        <taxon>Bacteria</taxon>
        <taxon>Pseudomonadati</taxon>
        <taxon>Pseudomonadota</taxon>
        <taxon>Alphaproteobacteria</taxon>
        <taxon>Rhodospirillales</taxon>
        <taxon>Thalassospiraceae</taxon>
        <taxon>Thalassospira</taxon>
    </lineage>
</organism>
<proteinExistence type="predicted"/>
<sequence length="149" mass="16549">MDMFMSSVFLTVRNKISLEGPTMSQKFLWTMMCIFYLATVIISVPPARAEDQAQLQIINYISTDGKITVYDDNARAVGQKQIDTLPLPVDVLETARGGKLYKIEDNLWVRSMSVQVNHSADLAPTNISILEAKTGRAADEKSHSGRGIK</sequence>
<accession>A0ABM6XVN8</accession>
<dbReference type="EMBL" id="CP031555">
    <property type="protein sequence ID" value="AXO13741.1"/>
    <property type="molecule type" value="Genomic_DNA"/>
</dbReference>
<keyword evidence="2" id="KW-1185">Reference proteome</keyword>
<evidence type="ECO:0000313" key="2">
    <source>
        <dbReference type="Proteomes" id="UP000256971"/>
    </source>
</evidence>
<evidence type="ECO:0000313" key="1">
    <source>
        <dbReference type="EMBL" id="AXO13741.1"/>
    </source>
</evidence>